<dbReference type="InterPro" id="IPR012661">
    <property type="entry name" value="CHP02448"/>
</dbReference>
<dbReference type="AlphaFoldDB" id="A0A974NDM7"/>
<name>A0A974NDM7_9GAMM</name>
<accession>A0A974NDM7</accession>
<gene>
    <name evidence="1" type="ORF">JHT90_10050</name>
</gene>
<dbReference type="RefSeq" id="WP_201090645.1">
    <property type="nucleotide sequence ID" value="NZ_CP067393.1"/>
</dbReference>
<sequence>MKTIGRLIICLVFGFPLYSDAGMCTRKDGLELLLCQTAFFSVALPSVATIATSVYTEYEISEKITPQDKKIILKAANDAVFFIATESKQQGVYLQAAFNLLRERLDSFKELDDYQLAMIIISFNNDNNAFLVYL</sequence>
<dbReference type="Proteomes" id="UP000595278">
    <property type="component" value="Chromosome"/>
</dbReference>
<dbReference type="KEGG" id="eaz:JHT90_10050"/>
<organism evidence="1 2">
    <name type="scientific">Entomomonas asaccharolytica</name>
    <dbReference type="NCBI Taxonomy" id="2785331"/>
    <lineage>
        <taxon>Bacteria</taxon>
        <taxon>Pseudomonadati</taxon>
        <taxon>Pseudomonadota</taxon>
        <taxon>Gammaproteobacteria</taxon>
        <taxon>Pseudomonadales</taxon>
        <taxon>Pseudomonadaceae</taxon>
        <taxon>Entomomonas</taxon>
    </lineage>
</organism>
<keyword evidence="2" id="KW-1185">Reference proteome</keyword>
<protein>
    <submittedName>
        <fullName evidence="1">DUF2388 domain-containing protein</fullName>
    </submittedName>
</protein>
<dbReference type="EMBL" id="CP067393">
    <property type="protein sequence ID" value="QQP84748.1"/>
    <property type="molecule type" value="Genomic_DNA"/>
</dbReference>
<evidence type="ECO:0000313" key="2">
    <source>
        <dbReference type="Proteomes" id="UP000595278"/>
    </source>
</evidence>
<proteinExistence type="predicted"/>
<dbReference type="Pfam" id="PF09498">
    <property type="entry name" value="DUF2388"/>
    <property type="match status" value="1"/>
</dbReference>
<reference evidence="1 2" key="1">
    <citation type="submission" date="2021-01" db="EMBL/GenBank/DDBJ databases">
        <title>Entomomonas sp. F2A isolated from a house cricket (Acheta domesticus).</title>
        <authorList>
            <person name="Spergser J."/>
            <person name="Busse H.-J."/>
        </authorList>
    </citation>
    <scope>NUCLEOTIDE SEQUENCE [LARGE SCALE GENOMIC DNA]</scope>
    <source>
        <strain evidence="1 2">F2A</strain>
    </source>
</reference>
<evidence type="ECO:0000313" key="1">
    <source>
        <dbReference type="EMBL" id="QQP84748.1"/>
    </source>
</evidence>